<dbReference type="EMBL" id="JAUYZG010000014">
    <property type="protein sequence ID" value="KAK2889681.1"/>
    <property type="molecule type" value="Genomic_DNA"/>
</dbReference>
<evidence type="ECO:0000259" key="3">
    <source>
        <dbReference type="Pfam" id="PF06916"/>
    </source>
</evidence>
<dbReference type="Proteomes" id="UP001187343">
    <property type="component" value="Unassembled WGS sequence"/>
</dbReference>
<feature type="region of interest" description="Disordered" evidence="1">
    <location>
        <begin position="110"/>
        <end position="153"/>
    </location>
</feature>
<evidence type="ECO:0000313" key="5">
    <source>
        <dbReference type="Proteomes" id="UP001187343"/>
    </source>
</evidence>
<reference evidence="4" key="1">
    <citation type="submission" date="2023-08" db="EMBL/GenBank/DDBJ databases">
        <title>Chromosome-level Genome Assembly of mud carp (Cirrhinus molitorella).</title>
        <authorList>
            <person name="Liu H."/>
        </authorList>
    </citation>
    <scope>NUCLEOTIDE SEQUENCE</scope>
    <source>
        <strain evidence="4">Prfri</strain>
        <tissue evidence="4">Muscle</tissue>
    </source>
</reference>
<feature type="compositionally biased region" description="Polar residues" evidence="1">
    <location>
        <begin position="112"/>
        <end position="121"/>
    </location>
</feature>
<accession>A0AA88PWI2</accession>
<keyword evidence="5" id="KW-1185">Reference proteome</keyword>
<dbReference type="GO" id="GO:0005739">
    <property type="term" value="C:mitochondrion"/>
    <property type="evidence" value="ECO:0007669"/>
    <property type="project" value="TreeGrafter"/>
</dbReference>
<feature type="compositionally biased region" description="Polar residues" evidence="1">
    <location>
        <begin position="129"/>
        <end position="139"/>
    </location>
</feature>
<sequence>MFQCRRYVSGAALLFTGPLQALHASRSLRNYRCLVYRRLTACKPALLRSGFHETRFGSPDLVARERMAALAWNAAAPRREYSDVRNGDRNVLKLGELESLLSVRSAPVAIQTRRSSTTPEKTQGERAANIQTDQVSSVSGAEGQRSDEKPSKTQQLRKVFKEYGAVGVSFHVGISLISLGMFYLAVSSGLDMTALLCKLGFSESVVQSRMAAGTSTFVLAYAVHKLFAPVRISITLVSVPLIVRHLRKTGLFRAGPSGP</sequence>
<feature type="domain" description="DUF1279" evidence="3">
    <location>
        <begin position="154"/>
        <end position="241"/>
    </location>
</feature>
<feature type="transmembrane region" description="Helical" evidence="2">
    <location>
        <begin position="163"/>
        <end position="186"/>
    </location>
</feature>
<proteinExistence type="predicted"/>
<dbReference type="InterPro" id="IPR009688">
    <property type="entry name" value="FAM210A/B-like_dom"/>
</dbReference>
<dbReference type="AlphaFoldDB" id="A0AA88PWI2"/>
<dbReference type="InterPro" id="IPR045866">
    <property type="entry name" value="FAM210A/B-like"/>
</dbReference>
<evidence type="ECO:0000313" key="4">
    <source>
        <dbReference type="EMBL" id="KAK2889681.1"/>
    </source>
</evidence>
<organism evidence="4 5">
    <name type="scientific">Cirrhinus molitorella</name>
    <name type="common">mud carp</name>
    <dbReference type="NCBI Taxonomy" id="172907"/>
    <lineage>
        <taxon>Eukaryota</taxon>
        <taxon>Metazoa</taxon>
        <taxon>Chordata</taxon>
        <taxon>Craniata</taxon>
        <taxon>Vertebrata</taxon>
        <taxon>Euteleostomi</taxon>
        <taxon>Actinopterygii</taxon>
        <taxon>Neopterygii</taxon>
        <taxon>Teleostei</taxon>
        <taxon>Ostariophysi</taxon>
        <taxon>Cypriniformes</taxon>
        <taxon>Cyprinidae</taxon>
        <taxon>Labeoninae</taxon>
        <taxon>Labeonini</taxon>
        <taxon>Cirrhinus</taxon>
    </lineage>
</organism>
<comment type="caution">
    <text evidence="4">The sequence shown here is derived from an EMBL/GenBank/DDBJ whole genome shotgun (WGS) entry which is preliminary data.</text>
</comment>
<dbReference type="PANTHER" id="PTHR21377">
    <property type="entry name" value="PROTEIN FAM210B, MITOCHONDRIAL"/>
    <property type="match status" value="1"/>
</dbReference>
<keyword evidence="2" id="KW-1133">Transmembrane helix</keyword>
<evidence type="ECO:0000256" key="1">
    <source>
        <dbReference type="SAM" id="MobiDB-lite"/>
    </source>
</evidence>
<keyword evidence="2" id="KW-0472">Membrane</keyword>
<evidence type="ECO:0000256" key="2">
    <source>
        <dbReference type="SAM" id="Phobius"/>
    </source>
</evidence>
<dbReference type="Pfam" id="PF06916">
    <property type="entry name" value="FAM210A-B_dom"/>
    <property type="match status" value="1"/>
</dbReference>
<protein>
    <recommendedName>
        <fullName evidence="3">DUF1279 domain-containing protein</fullName>
    </recommendedName>
</protein>
<gene>
    <name evidence="4" type="ORF">Q8A67_015056</name>
</gene>
<dbReference type="PANTHER" id="PTHR21377:SF0">
    <property type="entry name" value="PROTEIN FAM210B, MITOCHONDRIAL"/>
    <property type="match status" value="1"/>
</dbReference>
<name>A0AA88PWI2_9TELE</name>
<keyword evidence="2" id="KW-0812">Transmembrane</keyword>